<comment type="similarity">
    <text evidence="5">Belongs to the GTP cyclohydrolase I family.</text>
</comment>
<feature type="domain" description="GTP cyclohydrolase I" evidence="6">
    <location>
        <begin position="20"/>
        <end position="195"/>
    </location>
</feature>
<keyword evidence="5" id="KW-0862">Zinc</keyword>
<evidence type="ECO:0000256" key="1">
    <source>
        <dbReference type="ARBA" id="ARBA00001052"/>
    </source>
</evidence>
<evidence type="ECO:0000313" key="8">
    <source>
        <dbReference type="EMBL" id="PZR77578.1"/>
    </source>
</evidence>
<dbReference type="PANTHER" id="PTHR11109">
    <property type="entry name" value="GTP CYCLOHYDROLASE I"/>
    <property type="match status" value="1"/>
</dbReference>
<evidence type="ECO:0000313" key="7">
    <source>
        <dbReference type="EMBL" id="MBJ7596167.1"/>
    </source>
</evidence>
<dbReference type="NCBIfam" id="NF006825">
    <property type="entry name" value="PRK09347.1-2"/>
    <property type="match status" value="1"/>
</dbReference>
<evidence type="ECO:0000313" key="9">
    <source>
        <dbReference type="Proteomes" id="UP000248724"/>
    </source>
</evidence>
<keyword evidence="5" id="KW-0479">Metal-binding</keyword>
<dbReference type="GO" id="GO:0046654">
    <property type="term" value="P:tetrahydrofolate biosynthetic process"/>
    <property type="evidence" value="ECO:0007669"/>
    <property type="project" value="UniProtKB-UniRule"/>
</dbReference>
<evidence type="ECO:0000259" key="6">
    <source>
        <dbReference type="Pfam" id="PF01227"/>
    </source>
</evidence>
<evidence type="ECO:0000256" key="5">
    <source>
        <dbReference type="HAMAP-Rule" id="MF_00223"/>
    </source>
</evidence>
<name>A0A2W5ZW58_9BACT</name>
<evidence type="ECO:0000313" key="10">
    <source>
        <dbReference type="Proteomes" id="UP000606991"/>
    </source>
</evidence>
<keyword evidence="5" id="KW-0547">Nucleotide-binding</keyword>
<evidence type="ECO:0000256" key="4">
    <source>
        <dbReference type="ARBA" id="ARBA00022801"/>
    </source>
</evidence>
<dbReference type="GO" id="GO:0008270">
    <property type="term" value="F:zinc ion binding"/>
    <property type="evidence" value="ECO:0007669"/>
    <property type="project" value="UniProtKB-UniRule"/>
</dbReference>
<dbReference type="InterPro" id="IPR018234">
    <property type="entry name" value="GTP_CycHdrlase_I_CS"/>
</dbReference>
<dbReference type="Gene3D" id="1.10.286.10">
    <property type="match status" value="1"/>
</dbReference>
<feature type="binding site" evidence="5">
    <location>
        <position position="159"/>
    </location>
    <ligand>
        <name>Zn(2+)</name>
        <dbReference type="ChEBI" id="CHEBI:29105"/>
    </ligand>
</feature>
<dbReference type="NCBIfam" id="TIGR00063">
    <property type="entry name" value="folE"/>
    <property type="match status" value="1"/>
</dbReference>
<dbReference type="Proteomes" id="UP000248724">
    <property type="component" value="Unassembled WGS sequence"/>
</dbReference>
<accession>A0A934NBC1</accession>
<protein>
    <recommendedName>
        <fullName evidence="5">GTP cyclohydrolase 1</fullName>
        <ecNumber evidence="5">3.5.4.16</ecNumber>
    </recommendedName>
    <alternativeName>
        <fullName evidence="5">GTP cyclohydrolase I</fullName>
        <shortName evidence="5">GTP-CH-I</shortName>
    </alternativeName>
</protein>
<keyword evidence="3 5" id="KW-0554">One-carbon metabolism</keyword>
<keyword evidence="5" id="KW-0342">GTP-binding</keyword>
<evidence type="ECO:0000256" key="3">
    <source>
        <dbReference type="ARBA" id="ARBA00022563"/>
    </source>
</evidence>
<dbReference type="Pfam" id="PF01227">
    <property type="entry name" value="GTP_cyclohydroI"/>
    <property type="match status" value="1"/>
</dbReference>
<organism evidence="8 9">
    <name type="scientific">Candidatus Aeolococcus gillhamiae</name>
    <dbReference type="NCBI Taxonomy" id="3127015"/>
    <lineage>
        <taxon>Bacteria</taxon>
        <taxon>Bacillati</taxon>
        <taxon>Candidatus Dormiibacterota</taxon>
        <taxon>Candidatus Dormibacteria</taxon>
        <taxon>Candidatus Aeolococcales</taxon>
        <taxon>Candidatus Aeolococcaceae</taxon>
        <taxon>Candidatus Aeolococcus</taxon>
    </lineage>
</organism>
<keyword evidence="4 5" id="KW-0378">Hydrolase</keyword>
<dbReference type="InterPro" id="IPR043134">
    <property type="entry name" value="GTP-CH-I_N"/>
</dbReference>
<dbReference type="NCBIfam" id="NF006826">
    <property type="entry name" value="PRK09347.1-3"/>
    <property type="match status" value="1"/>
</dbReference>
<dbReference type="EMBL" id="QHBU01000293">
    <property type="protein sequence ID" value="PZR77578.1"/>
    <property type="molecule type" value="Genomic_DNA"/>
</dbReference>
<evidence type="ECO:0000256" key="2">
    <source>
        <dbReference type="ARBA" id="ARBA00005080"/>
    </source>
</evidence>
<dbReference type="EMBL" id="JAEKNS010000149">
    <property type="protein sequence ID" value="MBJ7596167.1"/>
    <property type="molecule type" value="Genomic_DNA"/>
</dbReference>
<reference evidence="8" key="2">
    <citation type="submission" date="2018-05" db="EMBL/GenBank/DDBJ databases">
        <authorList>
            <person name="Ferrari B."/>
        </authorList>
    </citation>
    <scope>NUCLEOTIDE SEQUENCE</scope>
    <source>
        <strain evidence="8">RRmetagenome_bin12</strain>
    </source>
</reference>
<comment type="caution">
    <text evidence="8">The sequence shown here is derived from an EMBL/GenBank/DDBJ whole genome shotgun (WGS) entry which is preliminary data.</text>
</comment>
<dbReference type="SUPFAM" id="SSF55620">
    <property type="entry name" value="Tetrahydrobiopterin biosynthesis enzymes-like"/>
    <property type="match status" value="1"/>
</dbReference>
<reference evidence="7 10" key="3">
    <citation type="submission" date="2020-10" db="EMBL/GenBank/DDBJ databases">
        <title>Ca. Dormibacterota MAGs.</title>
        <authorList>
            <person name="Montgomery K."/>
        </authorList>
    </citation>
    <scope>NUCLEOTIDE SEQUENCE [LARGE SCALE GENOMIC DNA]</scope>
    <source>
        <strain evidence="7">SC8812_S17_18</strain>
    </source>
</reference>
<dbReference type="GO" id="GO:0006730">
    <property type="term" value="P:one-carbon metabolic process"/>
    <property type="evidence" value="ECO:0007669"/>
    <property type="project" value="UniProtKB-UniRule"/>
</dbReference>
<proteinExistence type="inferred from homology"/>
<dbReference type="Gene3D" id="3.30.1130.10">
    <property type="match status" value="1"/>
</dbReference>
<dbReference type="InterPro" id="IPR043133">
    <property type="entry name" value="GTP-CH-I_C/QueF"/>
</dbReference>
<dbReference type="GO" id="GO:0003934">
    <property type="term" value="F:GTP cyclohydrolase I activity"/>
    <property type="evidence" value="ECO:0007669"/>
    <property type="project" value="UniProtKB-UniRule"/>
</dbReference>
<reference evidence="8 9" key="1">
    <citation type="journal article" date="2017" name="Nature">
        <title>Atmospheric trace gases support primary production in Antarctic desert surface soil.</title>
        <authorList>
            <person name="Ji M."/>
            <person name="Greening C."/>
            <person name="Vanwonterghem I."/>
            <person name="Carere C.R."/>
            <person name="Bay S.K."/>
            <person name="Steen J.A."/>
            <person name="Montgomery K."/>
            <person name="Lines T."/>
            <person name="Beardall J."/>
            <person name="van Dorst J."/>
            <person name="Snape I."/>
            <person name="Stott M.B."/>
            <person name="Hugenholtz P."/>
            <person name="Ferrari B.C."/>
        </authorList>
    </citation>
    <scope>NUCLEOTIDE SEQUENCE [LARGE SCALE GENOMIC DNA]</scope>
    <source>
        <strain evidence="8">RRmetagenome_bin12</strain>
    </source>
</reference>
<feature type="binding site" evidence="5">
    <location>
        <position position="91"/>
    </location>
    <ligand>
        <name>Zn(2+)</name>
        <dbReference type="ChEBI" id="CHEBI:29105"/>
    </ligand>
</feature>
<dbReference type="GO" id="GO:0006729">
    <property type="term" value="P:tetrahydrobiopterin biosynthetic process"/>
    <property type="evidence" value="ECO:0007669"/>
    <property type="project" value="TreeGrafter"/>
</dbReference>
<dbReference type="HAMAP" id="MF_00223">
    <property type="entry name" value="FolE"/>
    <property type="match status" value="1"/>
</dbReference>
<comment type="subunit">
    <text evidence="5">Homopolymer.</text>
</comment>
<dbReference type="AlphaFoldDB" id="A0A2W5ZW58"/>
<dbReference type="GO" id="GO:0005737">
    <property type="term" value="C:cytoplasm"/>
    <property type="evidence" value="ECO:0007669"/>
    <property type="project" value="TreeGrafter"/>
</dbReference>
<dbReference type="GO" id="GO:0005525">
    <property type="term" value="F:GTP binding"/>
    <property type="evidence" value="ECO:0007669"/>
    <property type="project" value="UniProtKB-KW"/>
</dbReference>
<dbReference type="Proteomes" id="UP000606991">
    <property type="component" value="Unassembled WGS sequence"/>
</dbReference>
<dbReference type="PROSITE" id="PS00859">
    <property type="entry name" value="GTP_CYCLOHYDROL_1_1"/>
    <property type="match status" value="1"/>
</dbReference>
<dbReference type="PROSITE" id="PS00860">
    <property type="entry name" value="GTP_CYCLOHYDROL_1_2"/>
    <property type="match status" value="1"/>
</dbReference>
<feature type="binding site" evidence="5">
    <location>
        <position position="88"/>
    </location>
    <ligand>
        <name>Zn(2+)</name>
        <dbReference type="ChEBI" id="CHEBI:29105"/>
    </ligand>
</feature>
<sequence length="203" mass="22218">MSSGRLDASALSAPGTEAAHLVERLLRLLGEDPSREGLRGTSQRVVTSLASLTAGYDQTVADVVHGAVFAEAYSEMVVVRNLEVYSLCEHHLLPFVGHAHIAYVPDGRIIGLSKLPRIVDLFARRLQIQERLTIEIAAALDDVLSPLGVAVVIEAAHFCMLMRRTQKPATKTLTSSMRGVFRSDPSTRAEFMAVIHPGHRDRR</sequence>
<dbReference type="UniPathway" id="UPA00848">
    <property type="reaction ID" value="UER00151"/>
</dbReference>
<accession>A0A2W5ZW58</accession>
<dbReference type="InterPro" id="IPR001474">
    <property type="entry name" value="GTP_CycHdrlase_I"/>
</dbReference>
<dbReference type="EC" id="3.5.4.16" evidence="5"/>
<gene>
    <name evidence="5 8" type="primary">folE</name>
    <name evidence="8" type="ORF">DLM65_15395</name>
    <name evidence="7" type="ORF">JF886_15155</name>
</gene>
<dbReference type="PANTHER" id="PTHR11109:SF7">
    <property type="entry name" value="GTP CYCLOHYDROLASE 1"/>
    <property type="match status" value="1"/>
</dbReference>
<comment type="catalytic activity">
    <reaction evidence="1 5">
        <text>GTP + H2O = 7,8-dihydroneopterin 3'-triphosphate + formate + H(+)</text>
        <dbReference type="Rhea" id="RHEA:17473"/>
        <dbReference type="ChEBI" id="CHEBI:15377"/>
        <dbReference type="ChEBI" id="CHEBI:15378"/>
        <dbReference type="ChEBI" id="CHEBI:15740"/>
        <dbReference type="ChEBI" id="CHEBI:37565"/>
        <dbReference type="ChEBI" id="CHEBI:58462"/>
        <dbReference type="EC" id="3.5.4.16"/>
    </reaction>
</comment>
<dbReference type="FunFam" id="3.30.1130.10:FF:000001">
    <property type="entry name" value="GTP cyclohydrolase 1"/>
    <property type="match status" value="1"/>
</dbReference>
<comment type="pathway">
    <text evidence="2 5">Cofactor biosynthesis; 7,8-dihydroneopterin triphosphate biosynthesis; 7,8-dihydroneopterin triphosphate from GTP: step 1/1.</text>
</comment>
<dbReference type="InterPro" id="IPR020602">
    <property type="entry name" value="GTP_CycHdrlase_I_dom"/>
</dbReference>